<feature type="domain" description="Aminoglycoside phosphotransferase" evidence="1">
    <location>
        <begin position="114"/>
        <end position="376"/>
    </location>
</feature>
<accession>A0A0F7ZYH3</accession>
<dbReference type="EMBL" id="KQ030546">
    <property type="protein sequence ID" value="KJZ72472.1"/>
    <property type="molecule type" value="Genomic_DNA"/>
</dbReference>
<reference evidence="2 3" key="1">
    <citation type="journal article" date="2014" name="Genome Biol. Evol.">
        <title>Comparative genomics and transcriptomics analyses reveal divergent lifestyle features of nematode endoparasitic fungus Hirsutella minnesotensis.</title>
        <authorList>
            <person name="Lai Y."/>
            <person name="Liu K."/>
            <person name="Zhang X."/>
            <person name="Zhang X."/>
            <person name="Li K."/>
            <person name="Wang N."/>
            <person name="Shu C."/>
            <person name="Wu Y."/>
            <person name="Wang C."/>
            <person name="Bushley K.E."/>
            <person name="Xiang M."/>
            <person name="Liu X."/>
        </authorList>
    </citation>
    <scope>NUCLEOTIDE SEQUENCE [LARGE SCALE GENOMIC DNA]</scope>
    <source>
        <strain evidence="2 3">3608</strain>
    </source>
</reference>
<gene>
    <name evidence="2" type="ORF">HIM_08141</name>
</gene>
<dbReference type="Pfam" id="PF01636">
    <property type="entry name" value="APH"/>
    <property type="match status" value="1"/>
</dbReference>
<dbReference type="PANTHER" id="PTHR21310:SF37">
    <property type="entry name" value="AMINOGLYCOSIDE PHOSPHOTRANSFERASE DOMAIN-CONTAINING PROTEIN"/>
    <property type="match status" value="1"/>
</dbReference>
<dbReference type="OrthoDB" id="3645574at2759"/>
<evidence type="ECO:0000259" key="1">
    <source>
        <dbReference type="Pfam" id="PF01636"/>
    </source>
</evidence>
<dbReference type="PANTHER" id="PTHR21310">
    <property type="entry name" value="AMINOGLYCOSIDE PHOSPHOTRANSFERASE-RELATED-RELATED"/>
    <property type="match status" value="1"/>
</dbReference>
<protein>
    <recommendedName>
        <fullName evidence="1">Aminoglycoside phosphotransferase domain-containing protein</fullName>
    </recommendedName>
</protein>
<dbReference type="InterPro" id="IPR011009">
    <property type="entry name" value="Kinase-like_dom_sf"/>
</dbReference>
<proteinExistence type="predicted"/>
<sequence>MEETLPLLRGRISLEDALAEDVDIARELSWPGRRYWFWLELYARRDDMAHVVSRHLGLRLSDFALGGVEKWIHGSFNACVPVHVAAGAAARTGLPRRALLRFPLPYKVGDDVCPGNADEKLRSEAATYLWLQQNCPDVPVPRLLGFGFPGKRSFTAVQHESLLNRIIWSLRHVVSRMFGRRTCPYVAHDRSHLHDLGYLVLEHVEAGEMLSSSWEEHRGDARRRGNLFRGLSRIMLRLASVPLPRIGSWSMDDDGNLIFTNRPLTLLLHQLENAEIPTEMPRESTYSSVEPYILDLLTCQDNRIRHQPNSIHHQQDGESQLAALTAMRALLPRLTDKRLRHGPFVFTLTDLHQSNIFVDPDWNITSIIDLEWACSRPVEMLGPPEWLSGRRLDELAFHYDEFRSLHDEFVAAVETEERAQGSTGAAAERMRVSWRTGSYWYFRALDSPTTLLALVIDHILPRFAELSCTAQQEFGRTLAPLWDVDTPRFISSKVREDGLYRQRLRDLYAQSAAEPSDSE</sequence>
<keyword evidence="3" id="KW-1185">Reference proteome</keyword>
<dbReference type="SUPFAM" id="SSF56112">
    <property type="entry name" value="Protein kinase-like (PK-like)"/>
    <property type="match status" value="1"/>
</dbReference>
<dbReference type="AlphaFoldDB" id="A0A0F7ZYH3"/>
<dbReference type="InterPro" id="IPR051678">
    <property type="entry name" value="AGP_Transferase"/>
</dbReference>
<evidence type="ECO:0000313" key="3">
    <source>
        <dbReference type="Proteomes" id="UP000054481"/>
    </source>
</evidence>
<organism evidence="2 3">
    <name type="scientific">Hirsutella minnesotensis 3608</name>
    <dbReference type="NCBI Taxonomy" id="1043627"/>
    <lineage>
        <taxon>Eukaryota</taxon>
        <taxon>Fungi</taxon>
        <taxon>Dikarya</taxon>
        <taxon>Ascomycota</taxon>
        <taxon>Pezizomycotina</taxon>
        <taxon>Sordariomycetes</taxon>
        <taxon>Hypocreomycetidae</taxon>
        <taxon>Hypocreales</taxon>
        <taxon>Ophiocordycipitaceae</taxon>
        <taxon>Hirsutella</taxon>
    </lineage>
</organism>
<name>A0A0F7ZYH3_9HYPO</name>
<dbReference type="InterPro" id="IPR002575">
    <property type="entry name" value="Aminoglycoside_PTrfase"/>
</dbReference>
<dbReference type="Proteomes" id="UP000054481">
    <property type="component" value="Unassembled WGS sequence"/>
</dbReference>
<evidence type="ECO:0000313" key="2">
    <source>
        <dbReference type="EMBL" id="KJZ72472.1"/>
    </source>
</evidence>